<name>A0A640T2Q2_9ACTN</name>
<dbReference type="EMBL" id="BLIO01000001">
    <property type="protein sequence ID" value="GFE16771.1"/>
    <property type="molecule type" value="Genomic_DNA"/>
</dbReference>
<dbReference type="Proteomes" id="UP000430079">
    <property type="component" value="Unassembled WGS sequence"/>
</dbReference>
<sequence length="154" mass="16213">MSESPTTRLLPWVSPDGKTCVLLSDGRGESGFSRVADRVEGVQLDMADGLLDHAADLLGDDKATNPQLRFLGEQLSAALRDVQRVAESRGARLSRSLNEGEVHGMRMQTITAADGGQQGGGEDGGDGHPGQPWTPPPPPPPDGDMPPGDGTHRK</sequence>
<organism evidence="2 3">
    <name type="scientific">Streptomyces glebosus</name>
    <dbReference type="NCBI Taxonomy" id="249580"/>
    <lineage>
        <taxon>Bacteria</taxon>
        <taxon>Bacillati</taxon>
        <taxon>Actinomycetota</taxon>
        <taxon>Actinomycetes</taxon>
        <taxon>Kitasatosporales</taxon>
        <taxon>Streptomycetaceae</taxon>
        <taxon>Streptomyces</taxon>
    </lineage>
</organism>
<proteinExistence type="predicted"/>
<comment type="caution">
    <text evidence="2">The sequence shown here is derived from an EMBL/GenBank/DDBJ whole genome shotgun (WGS) entry which is preliminary data.</text>
</comment>
<evidence type="ECO:0000313" key="2">
    <source>
        <dbReference type="EMBL" id="GFE16771.1"/>
    </source>
</evidence>
<feature type="compositionally biased region" description="Pro residues" evidence="1">
    <location>
        <begin position="132"/>
        <end position="144"/>
    </location>
</feature>
<feature type="region of interest" description="Disordered" evidence="1">
    <location>
        <begin position="88"/>
        <end position="154"/>
    </location>
</feature>
<dbReference type="RefSeq" id="WP_308438295.1">
    <property type="nucleotide sequence ID" value="NZ_BLIO01000001.1"/>
</dbReference>
<evidence type="ECO:0000313" key="3">
    <source>
        <dbReference type="Proteomes" id="UP000430079"/>
    </source>
</evidence>
<protein>
    <submittedName>
        <fullName evidence="2">Uncharacterized protein</fullName>
    </submittedName>
</protein>
<gene>
    <name evidence="2" type="ORF">Sgleb_48180</name>
</gene>
<evidence type="ECO:0000256" key="1">
    <source>
        <dbReference type="SAM" id="MobiDB-lite"/>
    </source>
</evidence>
<accession>A0A640T2Q2</accession>
<keyword evidence="3" id="KW-1185">Reference proteome</keyword>
<reference evidence="2 3" key="1">
    <citation type="submission" date="2019-12" db="EMBL/GenBank/DDBJ databases">
        <title>Whole genome shotgun sequence of Streptomyces hygroscopicus subsp. glebosus NBRC 13786.</title>
        <authorList>
            <person name="Ichikawa N."/>
            <person name="Kimura A."/>
            <person name="Kitahashi Y."/>
            <person name="Komaki H."/>
            <person name="Tamura T."/>
        </authorList>
    </citation>
    <scope>NUCLEOTIDE SEQUENCE [LARGE SCALE GENOMIC DNA]</scope>
    <source>
        <strain evidence="2 3">NBRC 13786</strain>
    </source>
</reference>
<feature type="compositionally biased region" description="Low complexity" evidence="1">
    <location>
        <begin position="145"/>
        <end position="154"/>
    </location>
</feature>
<dbReference type="AlphaFoldDB" id="A0A640T2Q2"/>